<dbReference type="STRING" id="68231.AQJ30_09020"/>
<sequence length="349" mass="38182">MSLTAGGPRFDPATALGWHDVGLDGLSCFLRCVEAVLAHHGRSAREIAASLATPLDLARSDTGRGPFGDFPGCRLEWRTMPGGIGWDEVATLLGQHRYPVLSPNGRHWPGDEFNGVAAAHHHMVLAVRLGDGVLEVLDTDASPDDGFRRSLPLTDSLRRAFDRVALIEPRPVPQDDDPAATAGRLLDRSTDRLAADLSELAGFRSLWLRQPLPETLARGLHVFVLGDVQPQLFTLARALDFQAPPELRPVVEALETAAKRAKKLGIMLTGLHRFRSRQVYTLCLEEFEALEDALHSVLAALSAHAGRAEPPTAPTEPRRLADRLADVTKWSFGQPTQDTLRWFTTPYAA</sequence>
<organism evidence="1 2">
    <name type="scientific">Streptomyces longwoodensis</name>
    <dbReference type="NCBI Taxonomy" id="68231"/>
    <lineage>
        <taxon>Bacteria</taxon>
        <taxon>Bacillati</taxon>
        <taxon>Actinomycetota</taxon>
        <taxon>Actinomycetes</taxon>
        <taxon>Kitasatosporales</taxon>
        <taxon>Streptomycetaceae</taxon>
        <taxon>Streptomyces</taxon>
    </lineage>
</organism>
<reference evidence="1 2" key="1">
    <citation type="submission" date="2015-10" db="EMBL/GenBank/DDBJ databases">
        <title>Draft genome sequence of Streptomyces longwoodensis DSM 41677, type strain for the species Streptomyces longwoodensis.</title>
        <authorList>
            <person name="Ruckert C."/>
            <person name="Winkler A."/>
            <person name="Kalinowski J."/>
            <person name="Kampfer P."/>
            <person name="Glaeser S."/>
        </authorList>
    </citation>
    <scope>NUCLEOTIDE SEQUENCE [LARGE SCALE GENOMIC DNA]</scope>
    <source>
        <strain evidence="1 2">DSM 41677</strain>
    </source>
</reference>
<comment type="caution">
    <text evidence="1">The sequence shown here is derived from an EMBL/GenBank/DDBJ whole genome shotgun (WGS) entry which is preliminary data.</text>
</comment>
<dbReference type="RefSeq" id="WP_067230820.1">
    <property type="nucleotide sequence ID" value="NZ_KQ948550.1"/>
</dbReference>
<dbReference type="EMBL" id="LMWS01000010">
    <property type="protein sequence ID" value="KUN39793.1"/>
    <property type="molecule type" value="Genomic_DNA"/>
</dbReference>
<dbReference type="GeneID" id="91424742"/>
<evidence type="ECO:0000313" key="2">
    <source>
        <dbReference type="Proteomes" id="UP000053271"/>
    </source>
</evidence>
<accession>A0A124HRW4</accession>
<dbReference type="AlphaFoldDB" id="A0A124HRW4"/>
<evidence type="ECO:0008006" key="3">
    <source>
        <dbReference type="Google" id="ProtNLM"/>
    </source>
</evidence>
<dbReference type="Proteomes" id="UP000053271">
    <property type="component" value="Unassembled WGS sequence"/>
</dbReference>
<name>A0A124HRW4_9ACTN</name>
<gene>
    <name evidence="1" type="ORF">AQJ30_09020</name>
</gene>
<proteinExistence type="predicted"/>
<keyword evidence="2" id="KW-1185">Reference proteome</keyword>
<protein>
    <recommendedName>
        <fullName evidence="3">Butirosin biosynthesis protein H N-terminal domain-containing protein</fullName>
    </recommendedName>
</protein>
<evidence type="ECO:0000313" key="1">
    <source>
        <dbReference type="EMBL" id="KUN39793.1"/>
    </source>
</evidence>